<evidence type="ECO:0000313" key="2">
    <source>
        <dbReference type="Proteomes" id="UP000190897"/>
    </source>
</evidence>
<protein>
    <submittedName>
        <fullName evidence="1">Uncharacterized protein</fullName>
    </submittedName>
</protein>
<reference evidence="2" key="1">
    <citation type="submission" date="2017-02" db="EMBL/GenBank/DDBJ databases">
        <authorList>
            <person name="Varghese N."/>
            <person name="Submissions S."/>
        </authorList>
    </citation>
    <scope>NUCLEOTIDE SEQUENCE [LARGE SCALE GENOMIC DNA]</scope>
    <source>
        <strain evidence="2">DSM 22270</strain>
    </source>
</reference>
<sequence length="46" mass="5087">MQEQAIAQKATAGFLLPFFPKAIRIKYRLAGLLARSVATPSRVINE</sequence>
<dbReference type="AlphaFoldDB" id="A0A1T5G715"/>
<dbReference type="EMBL" id="FUZA01000005">
    <property type="protein sequence ID" value="SKC04147.1"/>
    <property type="molecule type" value="Genomic_DNA"/>
</dbReference>
<dbReference type="Proteomes" id="UP000190897">
    <property type="component" value="Unassembled WGS sequence"/>
</dbReference>
<gene>
    <name evidence="1" type="ORF">SAMN05660293_03744</name>
</gene>
<name>A0A1T5G715_9BACT</name>
<organism evidence="1 2">
    <name type="scientific">Dyadobacter psychrophilus</name>
    <dbReference type="NCBI Taxonomy" id="651661"/>
    <lineage>
        <taxon>Bacteria</taxon>
        <taxon>Pseudomonadati</taxon>
        <taxon>Bacteroidota</taxon>
        <taxon>Cytophagia</taxon>
        <taxon>Cytophagales</taxon>
        <taxon>Spirosomataceae</taxon>
        <taxon>Dyadobacter</taxon>
    </lineage>
</organism>
<proteinExistence type="predicted"/>
<dbReference type="STRING" id="651661.SAMN05660293_03744"/>
<evidence type="ECO:0000313" key="1">
    <source>
        <dbReference type="EMBL" id="SKC04147.1"/>
    </source>
</evidence>
<keyword evidence="2" id="KW-1185">Reference proteome</keyword>
<accession>A0A1T5G715</accession>